<keyword evidence="11" id="KW-0472">Membrane</keyword>
<dbReference type="InterPro" id="IPR017441">
    <property type="entry name" value="Protein_kinase_ATP_BS"/>
</dbReference>
<evidence type="ECO:0000256" key="12">
    <source>
        <dbReference type="ARBA" id="ARBA00047899"/>
    </source>
</evidence>
<dbReference type="EMBL" id="JAUUTY010000003">
    <property type="protein sequence ID" value="KAK1660331.1"/>
    <property type="molecule type" value="Genomic_DNA"/>
</dbReference>
<accession>A0AAD8SKZ4</accession>
<evidence type="ECO:0000259" key="16">
    <source>
        <dbReference type="PROSITE" id="PS50202"/>
    </source>
</evidence>
<dbReference type="FunFam" id="1.10.510.10:FF:001023">
    <property type="entry name" value="Os07g0541700 protein"/>
    <property type="match status" value="1"/>
</dbReference>
<keyword evidence="8" id="KW-0418">Kinase</keyword>
<evidence type="ECO:0000256" key="14">
    <source>
        <dbReference type="PROSITE-ProRule" id="PRU10141"/>
    </source>
</evidence>
<dbReference type="Gene3D" id="1.10.510.10">
    <property type="entry name" value="Transferase(Phosphotransferase) domain 1"/>
    <property type="match status" value="1"/>
</dbReference>
<keyword evidence="5" id="KW-0808">Transferase</keyword>
<evidence type="ECO:0000256" key="10">
    <source>
        <dbReference type="ARBA" id="ARBA00022989"/>
    </source>
</evidence>
<dbReference type="GO" id="GO:0061817">
    <property type="term" value="P:endoplasmic reticulum-plasma membrane tethering"/>
    <property type="evidence" value="ECO:0007669"/>
    <property type="project" value="TreeGrafter"/>
</dbReference>
<evidence type="ECO:0000256" key="4">
    <source>
        <dbReference type="ARBA" id="ARBA00022527"/>
    </source>
</evidence>
<keyword evidence="9 14" id="KW-0067">ATP-binding</keyword>
<protein>
    <recommendedName>
        <fullName evidence="3">non-specific serine/threonine protein kinase</fullName>
        <ecNumber evidence="3">2.7.11.1</ecNumber>
    </recommendedName>
</protein>
<dbReference type="EC" id="2.7.11.1" evidence="3"/>
<organism evidence="17 18">
    <name type="scientific">Lolium multiflorum</name>
    <name type="common">Italian ryegrass</name>
    <name type="synonym">Lolium perenne subsp. multiflorum</name>
    <dbReference type="NCBI Taxonomy" id="4521"/>
    <lineage>
        <taxon>Eukaryota</taxon>
        <taxon>Viridiplantae</taxon>
        <taxon>Streptophyta</taxon>
        <taxon>Embryophyta</taxon>
        <taxon>Tracheophyta</taxon>
        <taxon>Spermatophyta</taxon>
        <taxon>Magnoliopsida</taxon>
        <taxon>Liliopsida</taxon>
        <taxon>Poales</taxon>
        <taxon>Poaceae</taxon>
        <taxon>BOP clade</taxon>
        <taxon>Pooideae</taxon>
        <taxon>Poodae</taxon>
        <taxon>Poeae</taxon>
        <taxon>Poeae Chloroplast Group 2 (Poeae type)</taxon>
        <taxon>Loliodinae</taxon>
        <taxon>Loliinae</taxon>
        <taxon>Lolium</taxon>
    </lineage>
</organism>
<dbReference type="PROSITE" id="PS50202">
    <property type="entry name" value="MSP"/>
    <property type="match status" value="7"/>
</dbReference>
<keyword evidence="6" id="KW-0812">Transmembrane</keyword>
<evidence type="ECO:0000256" key="7">
    <source>
        <dbReference type="ARBA" id="ARBA00022741"/>
    </source>
</evidence>
<feature type="domain" description="MSP" evidence="16">
    <location>
        <begin position="862"/>
        <end position="980"/>
    </location>
</feature>
<reference evidence="17" key="1">
    <citation type="submission" date="2023-07" db="EMBL/GenBank/DDBJ databases">
        <title>A chromosome-level genome assembly of Lolium multiflorum.</title>
        <authorList>
            <person name="Chen Y."/>
            <person name="Copetti D."/>
            <person name="Kolliker R."/>
            <person name="Studer B."/>
        </authorList>
    </citation>
    <scope>NUCLEOTIDE SEQUENCE</scope>
    <source>
        <strain evidence="17">02402/16</strain>
        <tissue evidence="17">Leaf</tissue>
    </source>
</reference>
<evidence type="ECO:0000256" key="6">
    <source>
        <dbReference type="ARBA" id="ARBA00022692"/>
    </source>
</evidence>
<feature type="domain" description="MSP" evidence="16">
    <location>
        <begin position="987"/>
        <end position="1103"/>
    </location>
</feature>
<evidence type="ECO:0000256" key="8">
    <source>
        <dbReference type="ARBA" id="ARBA00022777"/>
    </source>
</evidence>
<dbReference type="InterPro" id="IPR016763">
    <property type="entry name" value="VAP"/>
</dbReference>
<dbReference type="Pfam" id="PF00635">
    <property type="entry name" value="Motile_Sperm"/>
    <property type="match status" value="4"/>
</dbReference>
<evidence type="ECO:0000256" key="1">
    <source>
        <dbReference type="ARBA" id="ARBA00004211"/>
    </source>
</evidence>
<dbReference type="InterPro" id="IPR008962">
    <property type="entry name" value="PapD-like_sf"/>
</dbReference>
<dbReference type="SUPFAM" id="SSF56112">
    <property type="entry name" value="Protein kinase-like (PK-like)"/>
    <property type="match status" value="1"/>
</dbReference>
<keyword evidence="18" id="KW-1185">Reference proteome</keyword>
<dbReference type="InterPro" id="IPR000535">
    <property type="entry name" value="MSP_dom"/>
</dbReference>
<evidence type="ECO:0000256" key="9">
    <source>
        <dbReference type="ARBA" id="ARBA00022840"/>
    </source>
</evidence>
<feature type="binding site" evidence="14">
    <location>
        <position position="61"/>
    </location>
    <ligand>
        <name>ATP</name>
        <dbReference type="ChEBI" id="CHEBI:30616"/>
    </ligand>
</feature>
<feature type="domain" description="MSP" evidence="16">
    <location>
        <begin position="1365"/>
        <end position="1488"/>
    </location>
</feature>
<dbReference type="Pfam" id="PF00069">
    <property type="entry name" value="Pkinase"/>
    <property type="match status" value="1"/>
</dbReference>
<evidence type="ECO:0000256" key="11">
    <source>
        <dbReference type="ARBA" id="ARBA00023136"/>
    </source>
</evidence>
<keyword evidence="4" id="KW-0723">Serine/threonine-protein kinase</keyword>
<dbReference type="PANTHER" id="PTHR10809:SF6">
    <property type="entry name" value="AT11025P-RELATED"/>
    <property type="match status" value="1"/>
</dbReference>
<feature type="domain" description="MSP" evidence="16">
    <location>
        <begin position="1489"/>
        <end position="1610"/>
    </location>
</feature>
<comment type="catalytic activity">
    <reaction evidence="12">
        <text>L-threonyl-[protein] + ATP = O-phospho-L-threonyl-[protein] + ADP + H(+)</text>
        <dbReference type="Rhea" id="RHEA:46608"/>
        <dbReference type="Rhea" id="RHEA-COMP:11060"/>
        <dbReference type="Rhea" id="RHEA-COMP:11605"/>
        <dbReference type="ChEBI" id="CHEBI:15378"/>
        <dbReference type="ChEBI" id="CHEBI:30013"/>
        <dbReference type="ChEBI" id="CHEBI:30616"/>
        <dbReference type="ChEBI" id="CHEBI:61977"/>
        <dbReference type="ChEBI" id="CHEBI:456216"/>
        <dbReference type="EC" id="2.7.11.1"/>
    </reaction>
</comment>
<evidence type="ECO:0000313" key="18">
    <source>
        <dbReference type="Proteomes" id="UP001231189"/>
    </source>
</evidence>
<dbReference type="InterPro" id="IPR008271">
    <property type="entry name" value="Ser/Thr_kinase_AS"/>
</dbReference>
<dbReference type="GO" id="GO:0005789">
    <property type="term" value="C:endoplasmic reticulum membrane"/>
    <property type="evidence" value="ECO:0007669"/>
    <property type="project" value="InterPro"/>
</dbReference>
<dbReference type="PROSITE" id="PS50011">
    <property type="entry name" value="PROTEIN_KINASE_DOM"/>
    <property type="match status" value="1"/>
</dbReference>
<sequence length="1618" mass="184776">MVSEDVKLLELIFDGSIKPTDLKFSALESITQNFAEERIIGEGGFATVYKGILRNGEVAVKRINNEHTINEKLFHREVNSLLNVSHTNIVRFLGFCSHTNHKAFDPEGLGEYILAEYRERILCFEYINNGSLRKYIADELRGLPWDTRVLVIKGICEGLQYLHVKKHIIHRDLKPENILIDISMVAKITDFGLSRMEKNAQTKSKTRMASSGYTAPEYIEKGEMSFKYDVYSLGIIIIELVTGSRNIPDSNTVLRRWKHRLRKSGKETPFVYQQIAKLIEIGLLCQEKDPYKRPSISDIRLDINELESTDKQISNANESTAEQISPYLEDDMLGIEPLELCFPFEVNVNNQISSSIELTNKTNAFIAFIIQTTSPLQYFIQPKKDIVAPRSKYSVNITLQSLDKAPQDRGCIGDFIVRSTKVNESLISEDITDDTFRREEGKLVDEVNLTIKYKAEVPQVDVRPTEAESKISASTSDEVIRFDPPELCFPIVPDRTVLSSIKIINTTESYVSFSICYLPGEKPAGLYHFNKSESVLPPRSTECLAVRRYEKEGAVENMELNEEFNVGYAIVAEGIKACDLDANDYTQWKKLHIVGKKINYCTSNELIQFEPPELSFPCLNKTSLSWVNIVNNTDCHIGYSTWKYKTNVAFYAIEQKRGILPPRSTQRMVVQRVPKKKKEEEESESSSEVVFVWNMIVSEGVEASSLTDYYRKGESKELPLVCKKISPCTSDELIRLDHPELRFTISQNKTALSSINMVNITDYYVGFRLFNGYTNAHYYEPNPELGILAPRSAQRVLVSRPIDQKEPEEDIQYNDKFIMWNGIVSEGVRASDLDCFMCKKKEQSNELPIILNKVTSSTSVELIKLEPPEVCFPFLPSKRLLSSVKIVNITDYHIGFNTAVEETNVASYITEPKCGVLRPWSTQELVVSRVSKDETPELVDMQCADKYFVWSGFVTEDVNANDLITWMPITERKEFPIVFAKESSNELIQFDPPDLCLPLLLNQRVLSSAKIVNITDQYIGFRICTKKSNSARYYANPSEGILPPLSTQLLLVTRIAEEKELEDTRCTDKFLVWNGIVTEDFKASNVIDNMSEIKCTELPIVLTKTSSSTSEQLIQLDPPELHLPFLPNKKVLSSIKIENLTDYNVGFNTYSRPTNAAWYHTEPPKGILPPRSTRKLMVTREEKEDALEDQHFNDMYFVWKSIVSEGVKDSDLSDYMADQESLELPIILDKRSSSISDELIQFDPAEICIPLLLNKTMFFSVNVINTTDFYVAFNAYWFQRVAQQDRRSQGSGILSPRSSKKVILAWATQESELEDMEANGGYFVWNRVVTDRVESGDIISYMDEKESKKVPLIPKKASPCTADELIRFEPPQLSLSFIPKALLTFSVNLVNNTDYCVAFGRYHRESNVGWYYIEPQTGVMPPRSTQRLVVVRLPGREDHHDMQCEDKCFLWSNLVSEGVQASDFDNVYEWIKELPIVYKKNSLCTSNELIQFDPPQLSFPFLSNKRVSTLHLSREMFKIANVTEHIVGFRIWSHEDNYARYKIEPEEGILPPQSTQTIKVRRSLNRNQMEDMHCKEKIFVWNAVVTEAVEVSDVSGYSTNKDKELPVVLTMPGESSSR</sequence>
<comment type="subcellular location">
    <subcellularLocation>
        <location evidence="1">Membrane</location>
        <topology evidence="1">Single-pass type IV membrane protein</topology>
    </subcellularLocation>
</comment>
<dbReference type="GO" id="GO:0090158">
    <property type="term" value="P:endoplasmic reticulum membrane organization"/>
    <property type="evidence" value="ECO:0007669"/>
    <property type="project" value="TreeGrafter"/>
</dbReference>
<evidence type="ECO:0000313" key="17">
    <source>
        <dbReference type="EMBL" id="KAK1660331.1"/>
    </source>
</evidence>
<feature type="domain" description="MSP" evidence="16">
    <location>
        <begin position="722"/>
        <end position="857"/>
    </location>
</feature>
<feature type="domain" description="MSP" evidence="16">
    <location>
        <begin position="332"/>
        <end position="454"/>
    </location>
</feature>
<dbReference type="SMART" id="SM00220">
    <property type="entry name" value="S_TKc"/>
    <property type="match status" value="1"/>
</dbReference>
<dbReference type="PROSITE" id="PS00108">
    <property type="entry name" value="PROTEIN_KINASE_ST"/>
    <property type="match status" value="1"/>
</dbReference>
<dbReference type="GO" id="GO:0005524">
    <property type="term" value="F:ATP binding"/>
    <property type="evidence" value="ECO:0007669"/>
    <property type="project" value="UniProtKB-UniRule"/>
</dbReference>
<comment type="caution">
    <text evidence="17">The sequence shown here is derived from an EMBL/GenBank/DDBJ whole genome shotgun (WGS) entry which is preliminary data.</text>
</comment>
<dbReference type="GO" id="GO:0005886">
    <property type="term" value="C:plasma membrane"/>
    <property type="evidence" value="ECO:0007669"/>
    <property type="project" value="TreeGrafter"/>
</dbReference>
<evidence type="ECO:0000256" key="13">
    <source>
        <dbReference type="ARBA" id="ARBA00048679"/>
    </source>
</evidence>
<feature type="domain" description="MSP" evidence="16">
    <location>
        <begin position="1113"/>
        <end position="1227"/>
    </location>
</feature>
<dbReference type="Gene3D" id="3.30.200.20">
    <property type="entry name" value="Phosphorylase Kinase, domain 1"/>
    <property type="match status" value="1"/>
</dbReference>
<comment type="similarity">
    <text evidence="2">Belongs to the VAMP-associated protein (VAP) (TC 9.B.17) family.</text>
</comment>
<name>A0AAD8SKZ4_LOLMU</name>
<dbReference type="Gene3D" id="2.60.40.10">
    <property type="entry name" value="Immunoglobulins"/>
    <property type="match status" value="9"/>
</dbReference>
<dbReference type="SUPFAM" id="SSF49354">
    <property type="entry name" value="PapD-like"/>
    <property type="match status" value="8"/>
</dbReference>
<evidence type="ECO:0000256" key="3">
    <source>
        <dbReference type="ARBA" id="ARBA00012513"/>
    </source>
</evidence>
<dbReference type="InterPro" id="IPR000719">
    <property type="entry name" value="Prot_kinase_dom"/>
</dbReference>
<dbReference type="InterPro" id="IPR013783">
    <property type="entry name" value="Ig-like_fold"/>
</dbReference>
<keyword evidence="7 14" id="KW-0547">Nucleotide-binding</keyword>
<dbReference type="InterPro" id="IPR011009">
    <property type="entry name" value="Kinase-like_dom_sf"/>
</dbReference>
<feature type="domain" description="Protein kinase" evidence="15">
    <location>
        <begin position="34"/>
        <end position="328"/>
    </location>
</feature>
<dbReference type="PANTHER" id="PTHR10809">
    <property type="entry name" value="VESICLE-ASSOCIATED MEMBRANE PROTEIN-ASSOCIATED PROTEIN"/>
    <property type="match status" value="1"/>
</dbReference>
<proteinExistence type="inferred from homology"/>
<evidence type="ECO:0000259" key="15">
    <source>
        <dbReference type="PROSITE" id="PS50011"/>
    </source>
</evidence>
<gene>
    <name evidence="17" type="ORF">QYE76_048490</name>
</gene>
<dbReference type="PROSITE" id="PS00107">
    <property type="entry name" value="PROTEIN_KINASE_ATP"/>
    <property type="match status" value="1"/>
</dbReference>
<keyword evidence="10" id="KW-1133">Transmembrane helix</keyword>
<evidence type="ECO:0000256" key="2">
    <source>
        <dbReference type="ARBA" id="ARBA00008932"/>
    </source>
</evidence>
<comment type="catalytic activity">
    <reaction evidence="13">
        <text>L-seryl-[protein] + ATP = O-phospho-L-seryl-[protein] + ADP + H(+)</text>
        <dbReference type="Rhea" id="RHEA:17989"/>
        <dbReference type="Rhea" id="RHEA-COMP:9863"/>
        <dbReference type="Rhea" id="RHEA-COMP:11604"/>
        <dbReference type="ChEBI" id="CHEBI:15378"/>
        <dbReference type="ChEBI" id="CHEBI:29999"/>
        <dbReference type="ChEBI" id="CHEBI:30616"/>
        <dbReference type="ChEBI" id="CHEBI:83421"/>
        <dbReference type="ChEBI" id="CHEBI:456216"/>
        <dbReference type="EC" id="2.7.11.1"/>
    </reaction>
</comment>
<dbReference type="Proteomes" id="UP001231189">
    <property type="component" value="Unassembled WGS sequence"/>
</dbReference>
<dbReference type="GO" id="GO:0004674">
    <property type="term" value="F:protein serine/threonine kinase activity"/>
    <property type="evidence" value="ECO:0007669"/>
    <property type="project" value="UniProtKB-KW"/>
</dbReference>
<evidence type="ECO:0000256" key="5">
    <source>
        <dbReference type="ARBA" id="ARBA00022679"/>
    </source>
</evidence>